<evidence type="ECO:0000256" key="1">
    <source>
        <dbReference type="ARBA" id="ARBA00001933"/>
    </source>
</evidence>
<sequence length="391" mass="44321">MNFDEQIIRKGSKSVKWDQAESLFLTTDALPMWVADMDFKAPQVVLDALKERLDHGVFGYAFQDQDTQQAVAGWLKRRHGWTIQTDAVTFTPGIVTALSFAVQAFTAPHDEVVIQSPVYTPFYQMIERNGRTVSTNPLKIENNRYMMDFDDLEKKLSRPQAKLMFLCHPHNPSGRAWSKEELKRVGDLCVKHGVTVVSDEIHSDLMLYGKQHVPFASLSDDIAHITVTCIAPSKTFNLAGLQASAIIISDEEKRTLFTNEVQRNGLSKLNAFAIPAMEAAYRHGDEWLDALVLYLEGNMKTTMDYIDENLPNMRYMKPDASYLLWLDIRDYQFSQAELKRNLLKKGKVILELGHVYGPEGDGFIRMNLGCPAATVREGLKRLHQAFTLSAE</sequence>
<dbReference type="CDD" id="cd00609">
    <property type="entry name" value="AAT_like"/>
    <property type="match status" value="1"/>
</dbReference>
<dbReference type="InterPro" id="IPR015424">
    <property type="entry name" value="PyrdxlP-dep_Trfase"/>
</dbReference>
<dbReference type="Gene3D" id="3.40.640.10">
    <property type="entry name" value="Type I PLP-dependent aspartate aminotransferase-like (Major domain)"/>
    <property type="match status" value="1"/>
</dbReference>
<comment type="cofactor">
    <cofactor evidence="1">
        <name>pyridoxal 5'-phosphate</name>
        <dbReference type="ChEBI" id="CHEBI:597326"/>
    </cofactor>
</comment>
<dbReference type="AlphaFoldDB" id="A0A1L6ZG64"/>
<dbReference type="GO" id="GO:0030170">
    <property type="term" value="F:pyridoxal phosphate binding"/>
    <property type="evidence" value="ECO:0007669"/>
    <property type="project" value="InterPro"/>
</dbReference>
<dbReference type="RefSeq" id="WP_075621909.1">
    <property type="nucleotide sequence ID" value="NZ_CP015607.1"/>
</dbReference>
<keyword evidence="4 7" id="KW-0456">Lyase</keyword>
<evidence type="ECO:0000259" key="6">
    <source>
        <dbReference type="Pfam" id="PF00155"/>
    </source>
</evidence>
<feature type="domain" description="Aminotransferase class I/classII large" evidence="6">
    <location>
        <begin position="36"/>
        <end position="382"/>
    </location>
</feature>
<dbReference type="InterPro" id="IPR015422">
    <property type="entry name" value="PyrdxlP-dep_Trfase_small"/>
</dbReference>
<comment type="similarity">
    <text evidence="5">Belongs to the class-II pyridoxal-phosphate-dependent aminotransferase family. MalY/PatB cystathionine beta-lyase subfamily.</text>
</comment>
<dbReference type="Pfam" id="PF00155">
    <property type="entry name" value="Aminotran_1_2"/>
    <property type="match status" value="1"/>
</dbReference>
<name>A0A1L6ZG64_BACIA</name>
<evidence type="ECO:0000313" key="8">
    <source>
        <dbReference type="Proteomes" id="UP000185426"/>
    </source>
</evidence>
<evidence type="ECO:0000256" key="5">
    <source>
        <dbReference type="ARBA" id="ARBA00037974"/>
    </source>
</evidence>
<dbReference type="InterPro" id="IPR004839">
    <property type="entry name" value="Aminotransferase_I/II_large"/>
</dbReference>
<protein>
    <recommendedName>
        <fullName evidence="2">cysteine-S-conjugate beta-lyase</fullName>
        <ecNumber evidence="2">4.4.1.13</ecNumber>
    </recommendedName>
</protein>
<evidence type="ECO:0000256" key="3">
    <source>
        <dbReference type="ARBA" id="ARBA00022898"/>
    </source>
</evidence>
<dbReference type="GO" id="GO:0047804">
    <property type="term" value="F:cysteine-S-conjugate beta-lyase activity"/>
    <property type="evidence" value="ECO:0007669"/>
    <property type="project" value="UniProtKB-EC"/>
</dbReference>
<dbReference type="Gene3D" id="3.90.1150.10">
    <property type="entry name" value="Aspartate Aminotransferase, domain 1"/>
    <property type="match status" value="1"/>
</dbReference>
<accession>A0A1L6ZG64</accession>
<keyword evidence="3" id="KW-0663">Pyridoxal phosphate</keyword>
<evidence type="ECO:0000313" key="7">
    <source>
        <dbReference type="EMBL" id="APT45496.1"/>
    </source>
</evidence>
<gene>
    <name evidence="7" type="ORF">BSA145_05880</name>
</gene>
<dbReference type="InterPro" id="IPR027619">
    <property type="entry name" value="C-S_lyase_PatB-like"/>
</dbReference>
<dbReference type="PANTHER" id="PTHR43525:SF1">
    <property type="entry name" value="PROTEIN MALY"/>
    <property type="match status" value="1"/>
</dbReference>
<organism evidence="7 8">
    <name type="scientific">Bacillus safensis</name>
    <dbReference type="NCBI Taxonomy" id="561879"/>
    <lineage>
        <taxon>Bacteria</taxon>
        <taxon>Bacillati</taxon>
        <taxon>Bacillota</taxon>
        <taxon>Bacilli</taxon>
        <taxon>Bacillales</taxon>
        <taxon>Bacillaceae</taxon>
        <taxon>Bacillus</taxon>
    </lineage>
</organism>
<dbReference type="Proteomes" id="UP000185426">
    <property type="component" value="Chromosome"/>
</dbReference>
<dbReference type="NCBIfam" id="TIGR04350">
    <property type="entry name" value="C_S_lyase_PatB"/>
    <property type="match status" value="1"/>
</dbReference>
<dbReference type="PANTHER" id="PTHR43525">
    <property type="entry name" value="PROTEIN MALY"/>
    <property type="match status" value="1"/>
</dbReference>
<evidence type="ECO:0000256" key="2">
    <source>
        <dbReference type="ARBA" id="ARBA00012224"/>
    </source>
</evidence>
<proteinExistence type="inferred from homology"/>
<dbReference type="EMBL" id="CP015607">
    <property type="protein sequence ID" value="APT45496.1"/>
    <property type="molecule type" value="Genomic_DNA"/>
</dbReference>
<dbReference type="InterPro" id="IPR051798">
    <property type="entry name" value="Class-II_PLP-Dep_Aminotrans"/>
</dbReference>
<dbReference type="EC" id="4.4.1.13" evidence="2"/>
<evidence type="ECO:0000256" key="4">
    <source>
        <dbReference type="ARBA" id="ARBA00023239"/>
    </source>
</evidence>
<dbReference type="SUPFAM" id="SSF53383">
    <property type="entry name" value="PLP-dependent transferases"/>
    <property type="match status" value="1"/>
</dbReference>
<dbReference type="InterPro" id="IPR015421">
    <property type="entry name" value="PyrdxlP-dep_Trfase_major"/>
</dbReference>
<reference evidence="7 8" key="1">
    <citation type="submission" date="2016-05" db="EMBL/GenBank/DDBJ databases">
        <title>Complete Genome and Methylome Analysis of Psychrotrophic Bacterial Isolates from Antarctic Lake Untersee.</title>
        <authorList>
            <person name="Fomenkov A."/>
            <person name="Akimov V.N."/>
            <person name="Vasilyeva L.V."/>
            <person name="Andersen D."/>
            <person name="Vincze T."/>
            <person name="Roberts R.J."/>
        </authorList>
    </citation>
    <scope>NUCLEOTIDE SEQUENCE [LARGE SCALE GENOMIC DNA]</scope>
    <source>
        <strain evidence="7 8">U14-5</strain>
    </source>
</reference>